<keyword evidence="6" id="KW-0406">Ion transport</keyword>
<evidence type="ECO:0000313" key="15">
    <source>
        <dbReference type="Proteomes" id="UP000199400"/>
    </source>
</evidence>
<evidence type="ECO:0000256" key="11">
    <source>
        <dbReference type="SAM" id="MobiDB-lite"/>
    </source>
</evidence>
<dbReference type="Gene3D" id="2.40.160.20">
    <property type="match status" value="1"/>
</dbReference>
<dbReference type="PROSITE" id="PS51123">
    <property type="entry name" value="OMPA_2"/>
    <property type="match status" value="1"/>
</dbReference>
<evidence type="ECO:0000256" key="8">
    <source>
        <dbReference type="ARBA" id="ARBA00023136"/>
    </source>
</evidence>
<accession>A0A1I1VTY6</accession>
<dbReference type="PRINTS" id="PR01021">
    <property type="entry name" value="OMPADOMAIN"/>
</dbReference>
<evidence type="ECO:0000256" key="3">
    <source>
        <dbReference type="ARBA" id="ARBA00022452"/>
    </source>
</evidence>
<evidence type="ECO:0000256" key="4">
    <source>
        <dbReference type="ARBA" id="ARBA00022692"/>
    </source>
</evidence>
<feature type="region of interest" description="Disordered" evidence="11">
    <location>
        <begin position="450"/>
        <end position="484"/>
    </location>
</feature>
<dbReference type="PRINTS" id="PR01023">
    <property type="entry name" value="NAFLGMOTY"/>
</dbReference>
<dbReference type="GO" id="GO:0007155">
    <property type="term" value="P:cell adhesion"/>
    <property type="evidence" value="ECO:0007669"/>
    <property type="project" value="InterPro"/>
</dbReference>
<evidence type="ECO:0000256" key="2">
    <source>
        <dbReference type="ARBA" id="ARBA00022448"/>
    </source>
</evidence>
<keyword evidence="9" id="KW-0998">Cell outer membrane</keyword>
<feature type="chain" id="PRO_5011577751" evidence="12">
    <location>
        <begin position="23"/>
        <end position="484"/>
    </location>
</feature>
<dbReference type="InterPro" id="IPR006665">
    <property type="entry name" value="OmpA-like"/>
</dbReference>
<keyword evidence="15" id="KW-1185">Reference proteome</keyword>
<feature type="compositionally biased region" description="Basic and acidic residues" evidence="11">
    <location>
        <begin position="333"/>
        <end position="352"/>
    </location>
</feature>
<dbReference type="Gene3D" id="3.30.1330.60">
    <property type="entry name" value="OmpA-like domain"/>
    <property type="match status" value="1"/>
</dbReference>
<evidence type="ECO:0000256" key="1">
    <source>
        <dbReference type="ARBA" id="ARBA00004571"/>
    </source>
</evidence>
<dbReference type="PANTHER" id="PTHR30329">
    <property type="entry name" value="STATOR ELEMENT OF FLAGELLAR MOTOR COMPLEX"/>
    <property type="match status" value="1"/>
</dbReference>
<dbReference type="GO" id="GO:0006811">
    <property type="term" value="P:monoatomic ion transport"/>
    <property type="evidence" value="ECO:0007669"/>
    <property type="project" value="UniProtKB-KW"/>
</dbReference>
<keyword evidence="4" id="KW-0812">Transmembrane</keyword>
<dbReference type="InterPro" id="IPR011250">
    <property type="entry name" value="OMP/PagP_B-barrel"/>
</dbReference>
<dbReference type="Pfam" id="PF00691">
    <property type="entry name" value="OmpA"/>
    <property type="match status" value="1"/>
</dbReference>
<dbReference type="AlphaFoldDB" id="A0A1I1VTY6"/>
<evidence type="ECO:0000256" key="5">
    <source>
        <dbReference type="ARBA" id="ARBA00022729"/>
    </source>
</evidence>
<evidence type="ECO:0000256" key="10">
    <source>
        <dbReference type="PROSITE-ProRule" id="PRU00473"/>
    </source>
</evidence>
<evidence type="ECO:0000256" key="7">
    <source>
        <dbReference type="ARBA" id="ARBA00023114"/>
    </source>
</evidence>
<dbReference type="InterPro" id="IPR050330">
    <property type="entry name" value="Bact_OuterMem_StrucFunc"/>
</dbReference>
<name>A0A1I1VTY6_9BACT</name>
<dbReference type="InterPro" id="IPR028974">
    <property type="entry name" value="TSP_type-3_rpt"/>
</dbReference>
<dbReference type="SUPFAM" id="SSF103647">
    <property type="entry name" value="TSP type-3 repeat"/>
    <property type="match status" value="1"/>
</dbReference>
<keyword evidence="8 10" id="KW-0472">Membrane</keyword>
<sequence length="484" mass="51522">MSKFSFSVVAAMALSISSTARAAEPAGAAAGGSVSVSPAGASADANASKKAKKKGRAADGDNTPWIKRHRPTRNQLELGIYGGILLPAKDHELYNPSDPSVTWQSYKTVAPDIGLRFGYYPLSFLGLEIEGGVAPTKTATSGQSAVLGMFRGYGILQLPYRIAPFALIGYGLMGTSGLGKDIDPTLHFGGGVKFYINQRLLLRLDVRDNATAQYRTDGGRTNHLEVLLGLSIVLNKKKPAPAPDPDSDGDGFKDKVDKCPTTPGVAPDGCPLATPEPDSDGDGFLDSQDACPQEPGVAPDGCPEKDSDGDGFLDSKDKCPDVPGVAPDGCPPPDRDKDGIPDAEDKCPDIPETKNQYQDQDGCADEVPKQVTKFTGVIKGIFFDVDKDTIKPRSKPILDKAVKVLKDFPDVKVEISGHTDSTGDRDHNIDLSKRRADAVKQYLVDKGVDSGRITTRGAGPDEPIADNKTAKGKSQNRRIEFKLQ</sequence>
<dbReference type="GO" id="GO:0015288">
    <property type="term" value="F:porin activity"/>
    <property type="evidence" value="ECO:0007669"/>
    <property type="project" value="UniProtKB-KW"/>
</dbReference>
<keyword evidence="2" id="KW-0813">Transport</keyword>
<dbReference type="SUPFAM" id="SSF56925">
    <property type="entry name" value="OMPA-like"/>
    <property type="match status" value="1"/>
</dbReference>
<organism evidence="14 15">
    <name type="scientific">Nannocystis exedens</name>
    <dbReference type="NCBI Taxonomy" id="54"/>
    <lineage>
        <taxon>Bacteria</taxon>
        <taxon>Pseudomonadati</taxon>
        <taxon>Myxococcota</taxon>
        <taxon>Polyangia</taxon>
        <taxon>Nannocystales</taxon>
        <taxon>Nannocystaceae</taxon>
        <taxon>Nannocystis</taxon>
    </lineage>
</organism>
<dbReference type="InterPro" id="IPR003367">
    <property type="entry name" value="Thrombospondin_3-like_rpt"/>
</dbReference>
<dbReference type="GO" id="GO:0046930">
    <property type="term" value="C:pore complex"/>
    <property type="evidence" value="ECO:0007669"/>
    <property type="project" value="UniProtKB-KW"/>
</dbReference>
<dbReference type="InterPro" id="IPR036737">
    <property type="entry name" value="OmpA-like_sf"/>
</dbReference>
<gene>
    <name evidence="14" type="ORF">SAMN02745121_01951</name>
</gene>
<dbReference type="CDD" id="cd07185">
    <property type="entry name" value="OmpA_C-like"/>
    <property type="match status" value="1"/>
</dbReference>
<feature type="compositionally biased region" description="Low complexity" evidence="11">
    <location>
        <begin position="27"/>
        <end position="48"/>
    </location>
</feature>
<dbReference type="InterPro" id="IPR006664">
    <property type="entry name" value="OMP_bac"/>
</dbReference>
<dbReference type="GO" id="GO:0009279">
    <property type="term" value="C:cell outer membrane"/>
    <property type="evidence" value="ECO:0007669"/>
    <property type="project" value="UniProtKB-SubCell"/>
</dbReference>
<keyword evidence="7" id="KW-0626">Porin</keyword>
<comment type="subcellular location">
    <subcellularLocation>
        <location evidence="1">Cell outer membrane</location>
        <topology evidence="1">Multi-pass membrane protein</topology>
    </subcellularLocation>
</comment>
<keyword evidence="5 12" id="KW-0732">Signal</keyword>
<evidence type="ECO:0000256" key="12">
    <source>
        <dbReference type="SAM" id="SignalP"/>
    </source>
</evidence>
<reference evidence="15" key="1">
    <citation type="submission" date="2016-10" db="EMBL/GenBank/DDBJ databases">
        <authorList>
            <person name="Varghese N."/>
            <person name="Submissions S."/>
        </authorList>
    </citation>
    <scope>NUCLEOTIDE SEQUENCE [LARGE SCALE GENOMIC DNA]</scope>
    <source>
        <strain evidence="15">ATCC 25963</strain>
    </source>
</reference>
<evidence type="ECO:0000259" key="13">
    <source>
        <dbReference type="PROSITE" id="PS51123"/>
    </source>
</evidence>
<dbReference type="STRING" id="54.SAMN02745121_01951"/>
<keyword evidence="3" id="KW-1134">Transmembrane beta strand</keyword>
<feature type="domain" description="OmpA-like" evidence="13">
    <location>
        <begin position="370"/>
        <end position="484"/>
    </location>
</feature>
<dbReference type="GO" id="GO:0005509">
    <property type="term" value="F:calcium ion binding"/>
    <property type="evidence" value="ECO:0007669"/>
    <property type="project" value="InterPro"/>
</dbReference>
<protein>
    <submittedName>
        <fullName evidence="14">OmpA-OmpF porin, OOP family</fullName>
    </submittedName>
</protein>
<evidence type="ECO:0000313" key="14">
    <source>
        <dbReference type="EMBL" id="SFD86315.1"/>
    </source>
</evidence>
<dbReference type="Pfam" id="PF02412">
    <property type="entry name" value="TSP_3"/>
    <property type="match status" value="4"/>
</dbReference>
<dbReference type="SUPFAM" id="SSF103088">
    <property type="entry name" value="OmpA-like"/>
    <property type="match status" value="1"/>
</dbReference>
<evidence type="ECO:0000256" key="9">
    <source>
        <dbReference type="ARBA" id="ARBA00023237"/>
    </source>
</evidence>
<feature type="region of interest" description="Disordered" evidence="11">
    <location>
        <begin position="27"/>
        <end position="69"/>
    </location>
</feature>
<evidence type="ECO:0000256" key="6">
    <source>
        <dbReference type="ARBA" id="ARBA00023065"/>
    </source>
</evidence>
<feature type="signal peptide" evidence="12">
    <location>
        <begin position="1"/>
        <end position="22"/>
    </location>
</feature>
<proteinExistence type="predicted"/>
<dbReference type="EMBL" id="FOMX01000005">
    <property type="protein sequence ID" value="SFD86315.1"/>
    <property type="molecule type" value="Genomic_DNA"/>
</dbReference>
<feature type="compositionally biased region" description="Basic and acidic residues" evidence="11">
    <location>
        <begin position="302"/>
        <end position="320"/>
    </location>
</feature>
<dbReference type="Proteomes" id="UP000199400">
    <property type="component" value="Unassembled WGS sequence"/>
</dbReference>
<dbReference type="PANTHER" id="PTHR30329:SF21">
    <property type="entry name" value="LIPOPROTEIN YIAD-RELATED"/>
    <property type="match status" value="1"/>
</dbReference>
<feature type="region of interest" description="Disordered" evidence="11">
    <location>
        <begin position="238"/>
        <end position="364"/>
    </location>
</feature>